<dbReference type="GO" id="GO:0000987">
    <property type="term" value="F:cis-regulatory region sequence-specific DNA binding"/>
    <property type="evidence" value="ECO:0007669"/>
    <property type="project" value="TreeGrafter"/>
</dbReference>
<gene>
    <name evidence="3" type="ORF">OHK93_007660</name>
</gene>
<evidence type="ECO:0000256" key="1">
    <source>
        <dbReference type="SAM" id="MobiDB-lite"/>
    </source>
</evidence>
<name>A0AA43TVR5_9LECA</name>
<feature type="region of interest" description="Disordered" evidence="1">
    <location>
        <begin position="283"/>
        <end position="320"/>
    </location>
</feature>
<dbReference type="Pfam" id="PF13621">
    <property type="entry name" value="Cupin_8"/>
    <property type="match status" value="1"/>
</dbReference>
<dbReference type="PROSITE" id="PS51184">
    <property type="entry name" value="JMJC"/>
    <property type="match status" value="1"/>
</dbReference>
<dbReference type="Gene3D" id="2.60.120.650">
    <property type="entry name" value="Cupin"/>
    <property type="match status" value="1"/>
</dbReference>
<proteinExistence type="predicted"/>
<evidence type="ECO:0000313" key="3">
    <source>
        <dbReference type="EMBL" id="MDI1488385.1"/>
    </source>
</evidence>
<dbReference type="PANTHER" id="PTHR12480">
    <property type="entry name" value="ARGININE DEMETHYLASE AND LYSYL-HYDROXYLASE JMJD"/>
    <property type="match status" value="1"/>
</dbReference>
<accession>A0AA43TVR5</accession>
<dbReference type="InterPro" id="IPR050910">
    <property type="entry name" value="JMJD6_ArgDemeth/LysHydrox"/>
</dbReference>
<protein>
    <recommendedName>
        <fullName evidence="2">JmjC domain-containing protein</fullName>
    </recommendedName>
</protein>
<dbReference type="InterPro" id="IPR041667">
    <property type="entry name" value="Cupin_8"/>
</dbReference>
<keyword evidence="4" id="KW-1185">Reference proteome</keyword>
<dbReference type="GO" id="GO:0005634">
    <property type="term" value="C:nucleus"/>
    <property type="evidence" value="ECO:0007669"/>
    <property type="project" value="TreeGrafter"/>
</dbReference>
<dbReference type="InterPro" id="IPR003347">
    <property type="entry name" value="JmjC_dom"/>
</dbReference>
<dbReference type="SMART" id="SM00558">
    <property type="entry name" value="JmjC"/>
    <property type="match status" value="1"/>
</dbReference>
<dbReference type="AlphaFoldDB" id="A0AA43TVR5"/>
<reference evidence="3" key="1">
    <citation type="journal article" date="2023" name="Genome Biol. Evol.">
        <title>First Whole Genome Sequence and Flow Cytometry Genome Size Data for the Lichen-Forming Fungus Ramalina farinacea (Ascomycota).</title>
        <authorList>
            <person name="Llewellyn T."/>
            <person name="Mian S."/>
            <person name="Hill R."/>
            <person name="Leitch I.J."/>
            <person name="Gaya E."/>
        </authorList>
    </citation>
    <scope>NUCLEOTIDE SEQUENCE</scope>
    <source>
        <strain evidence="3">LIQ254RAFAR</strain>
    </source>
</reference>
<sequence>MSDLKAQAFTSDWTGKPFILTSPVKRWPLYSCWSVQTLLDQYSQVRFRAEAVDWPLNTYVQYMRNNVDESPLYLFDRSFHSKMLLSEGANGDYQVPSCFGMDLFSVLGPQRPDHRWLIMGPARSGSTFHKDPNATSAWNAVVRGSKYWMMFPSSSPPPGVFVSQDQSEVTSPLSIAEWLLGFHAEAREAPGCMEGVCGDGEVLHVPSGWWHLVINLEESIAITQNFVPERHLRNVIDFLKNKESQVSGFAKHIESPFALFGKGMQQKFPDLFKSTMDIVEQTQQRKKRKWNEATVEDPEEGRATNGFQFGFHGGEEDEIP</sequence>
<dbReference type="PANTHER" id="PTHR12480:SF21">
    <property type="entry name" value="JMJC DOMAIN-CONTAINING PROTEIN 8"/>
    <property type="match status" value="1"/>
</dbReference>
<comment type="caution">
    <text evidence="3">The sequence shown here is derived from an EMBL/GenBank/DDBJ whole genome shotgun (WGS) entry which is preliminary data.</text>
</comment>
<dbReference type="SUPFAM" id="SSF51197">
    <property type="entry name" value="Clavaminate synthase-like"/>
    <property type="match status" value="1"/>
</dbReference>
<feature type="domain" description="JmjC" evidence="2">
    <location>
        <begin position="84"/>
        <end position="243"/>
    </location>
</feature>
<dbReference type="Proteomes" id="UP001161017">
    <property type="component" value="Unassembled WGS sequence"/>
</dbReference>
<evidence type="ECO:0000259" key="2">
    <source>
        <dbReference type="PROSITE" id="PS51184"/>
    </source>
</evidence>
<dbReference type="EMBL" id="JAPUFD010000007">
    <property type="protein sequence ID" value="MDI1488385.1"/>
    <property type="molecule type" value="Genomic_DNA"/>
</dbReference>
<organism evidence="3 4">
    <name type="scientific">Ramalina farinacea</name>
    <dbReference type="NCBI Taxonomy" id="258253"/>
    <lineage>
        <taxon>Eukaryota</taxon>
        <taxon>Fungi</taxon>
        <taxon>Dikarya</taxon>
        <taxon>Ascomycota</taxon>
        <taxon>Pezizomycotina</taxon>
        <taxon>Lecanoromycetes</taxon>
        <taxon>OSLEUM clade</taxon>
        <taxon>Lecanoromycetidae</taxon>
        <taxon>Lecanorales</taxon>
        <taxon>Lecanorineae</taxon>
        <taxon>Ramalinaceae</taxon>
        <taxon>Ramalina</taxon>
    </lineage>
</organism>
<evidence type="ECO:0000313" key="4">
    <source>
        <dbReference type="Proteomes" id="UP001161017"/>
    </source>
</evidence>